<dbReference type="PANTHER" id="PTHR35174">
    <property type="entry name" value="BLL7171 PROTEIN-RELATED"/>
    <property type="match status" value="1"/>
</dbReference>
<organism evidence="3 4">
    <name type="scientific">Profundibacter amoris</name>
    <dbReference type="NCBI Taxonomy" id="2171755"/>
    <lineage>
        <taxon>Bacteria</taxon>
        <taxon>Pseudomonadati</taxon>
        <taxon>Pseudomonadota</taxon>
        <taxon>Alphaproteobacteria</taxon>
        <taxon>Rhodobacterales</taxon>
        <taxon>Paracoccaceae</taxon>
        <taxon>Profundibacter</taxon>
    </lineage>
</organism>
<comment type="similarity">
    <text evidence="1">Belongs to the YciI family.</text>
</comment>
<accession>A0A347UHA5</accession>
<protein>
    <submittedName>
        <fullName evidence="3">YciI family protein</fullName>
    </submittedName>
</protein>
<dbReference type="RefSeq" id="WP_118942889.1">
    <property type="nucleotide sequence ID" value="NZ_CP032125.1"/>
</dbReference>
<reference evidence="3 4" key="1">
    <citation type="submission" date="2018-09" db="EMBL/GenBank/DDBJ databases">
        <title>Profundibacter amoris BAR1 gen. nov., sp. nov., a new member of the Roseobacter clade isolated at Lokis Castle Vent Field on the Arctic Mid-Oceanic Ridge.</title>
        <authorList>
            <person name="Le Moine Bauer S."/>
            <person name="Sjoeberg A.G."/>
            <person name="L'Haridon S."/>
            <person name="Stokke R."/>
            <person name="Roalkvam I."/>
            <person name="Steen I.H."/>
            <person name="Dahle H."/>
        </authorList>
    </citation>
    <scope>NUCLEOTIDE SEQUENCE [LARGE SCALE GENOMIC DNA]</scope>
    <source>
        <strain evidence="3 4">BAR1</strain>
    </source>
</reference>
<evidence type="ECO:0000313" key="3">
    <source>
        <dbReference type="EMBL" id="AXX98233.1"/>
    </source>
</evidence>
<dbReference type="OrthoDB" id="9807535at2"/>
<dbReference type="AlphaFoldDB" id="A0A347UHA5"/>
<evidence type="ECO:0000313" key="4">
    <source>
        <dbReference type="Proteomes" id="UP000261704"/>
    </source>
</evidence>
<dbReference type="Pfam" id="PF03795">
    <property type="entry name" value="YCII"/>
    <property type="match status" value="1"/>
</dbReference>
<dbReference type="Gene3D" id="3.30.70.1060">
    <property type="entry name" value="Dimeric alpha+beta barrel"/>
    <property type="match status" value="1"/>
</dbReference>
<dbReference type="Proteomes" id="UP000261704">
    <property type="component" value="Chromosome"/>
</dbReference>
<gene>
    <name evidence="3" type="ORF">BAR1_10015</name>
</gene>
<dbReference type="KEGG" id="pamo:BAR1_10015"/>
<keyword evidence="4" id="KW-1185">Reference proteome</keyword>
<dbReference type="InterPro" id="IPR005545">
    <property type="entry name" value="YCII"/>
</dbReference>
<proteinExistence type="inferred from homology"/>
<name>A0A347UHA5_9RHOB</name>
<feature type="domain" description="YCII-related" evidence="2">
    <location>
        <begin position="1"/>
        <end position="113"/>
    </location>
</feature>
<evidence type="ECO:0000256" key="1">
    <source>
        <dbReference type="ARBA" id="ARBA00007689"/>
    </source>
</evidence>
<dbReference type="SUPFAM" id="SSF54909">
    <property type="entry name" value="Dimeric alpha+beta barrel"/>
    <property type="match status" value="1"/>
</dbReference>
<dbReference type="EMBL" id="CP032125">
    <property type="protein sequence ID" value="AXX98233.1"/>
    <property type="molecule type" value="Genomic_DNA"/>
</dbReference>
<dbReference type="PANTHER" id="PTHR35174:SF3">
    <property type="entry name" value="BLL7171 PROTEIN"/>
    <property type="match status" value="1"/>
</dbReference>
<dbReference type="InterPro" id="IPR011008">
    <property type="entry name" value="Dimeric_a/b-barrel"/>
</dbReference>
<evidence type="ECO:0000259" key="2">
    <source>
        <dbReference type="Pfam" id="PF03795"/>
    </source>
</evidence>
<sequence>MKYLALIYADDNAGPKPGTPEFDKLLVDYGTASQTYASDGVLLGGEALQPVETATSIRIRNGKTELMDGPFAETKEQLGGFYLFECDTLDDAIKYAKMIPTAEYGTVEVRPIQTYDVD</sequence>